<dbReference type="RefSeq" id="WP_035730661.1">
    <property type="nucleotide sequence ID" value="NZ_CP043043.1"/>
</dbReference>
<dbReference type="InterPro" id="IPR036844">
    <property type="entry name" value="Hint_dom_sf"/>
</dbReference>
<organism evidence="2 3">
    <name type="scientific">Gluconobacter thailandicus</name>
    <dbReference type="NCBI Taxonomy" id="257438"/>
    <lineage>
        <taxon>Bacteria</taxon>
        <taxon>Pseudomonadati</taxon>
        <taxon>Pseudomonadota</taxon>
        <taxon>Alphaproteobacteria</taxon>
        <taxon>Acetobacterales</taxon>
        <taxon>Acetobacteraceae</taxon>
        <taxon>Gluconobacter</taxon>
    </lineage>
</organism>
<dbReference type="InterPro" id="IPR028992">
    <property type="entry name" value="Hedgehog/Intein_dom"/>
</dbReference>
<dbReference type="SUPFAM" id="SSF51294">
    <property type="entry name" value="Hedgehog/intein (Hint) domain"/>
    <property type="match status" value="1"/>
</dbReference>
<evidence type="ECO:0000313" key="2">
    <source>
        <dbReference type="EMBL" id="QEH95298.1"/>
    </source>
</evidence>
<dbReference type="Gene3D" id="2.160.20.20">
    <property type="match status" value="1"/>
</dbReference>
<evidence type="ECO:0000313" key="3">
    <source>
        <dbReference type="Proteomes" id="UP000323560"/>
    </source>
</evidence>
<dbReference type="Proteomes" id="UP000323560">
    <property type="component" value="Chromosome"/>
</dbReference>
<name>A0AAJ0VIG8_GLUTH</name>
<proteinExistence type="predicted"/>
<accession>A0AAJ0VIG8</accession>
<dbReference type="InterPro" id="IPR030930">
    <property type="entry name" value="AIDA"/>
</dbReference>
<gene>
    <name evidence="2" type="ORF">FXF46_02755</name>
</gene>
<evidence type="ECO:0000259" key="1">
    <source>
        <dbReference type="Pfam" id="PF13403"/>
    </source>
</evidence>
<dbReference type="Pfam" id="PF13403">
    <property type="entry name" value="Hint_2"/>
    <property type="match status" value="1"/>
</dbReference>
<reference evidence="2 3" key="1">
    <citation type="submission" date="2019-08" db="EMBL/GenBank/DDBJ databases">
        <title>Gluconobacter frateurii HD924 genome.</title>
        <authorList>
            <person name="Liu Y."/>
            <person name="Zhang P."/>
        </authorList>
    </citation>
    <scope>NUCLEOTIDE SEQUENCE [LARGE SCALE GENOMIC DNA]</scope>
    <source>
        <strain evidence="2 3">HD924</strain>
    </source>
</reference>
<dbReference type="NCBIfam" id="TIGR04415">
    <property type="entry name" value="O_hepto_targRPT"/>
    <property type="match status" value="1"/>
</dbReference>
<dbReference type="AlphaFoldDB" id="A0AAJ0VIG8"/>
<feature type="domain" description="Hedgehog/Intein (Hint)" evidence="1">
    <location>
        <begin position="330"/>
        <end position="469"/>
    </location>
</feature>
<protein>
    <recommendedName>
        <fullName evidence="1">Hedgehog/Intein (Hint) domain-containing protein</fullName>
    </recommendedName>
</protein>
<dbReference type="EMBL" id="CP043043">
    <property type="protein sequence ID" value="QEH95298.1"/>
    <property type="molecule type" value="Genomic_DNA"/>
</dbReference>
<dbReference type="KEGG" id="gti:FXF46_02755"/>
<sequence length="676" mass="69145">MATVVSSGQTVQNVTVSGYQEIISSGGTGKYQTVIGNGEIVVRNGGLLIETNGSGNWIINDNGKVVVESGGVVSGGSVGANGTYFISAGGIASGANIGAGGSLKGATGAILSGQTTVTSGGSVSGGTVASSGTLVVGSGATSIQTTVASGGNIRAAGTVTSAIVQSGGTANIISGGKATSTTVQSSGILNVASGGTLGTTTVSNGGVVSAVSGSTISGVVTLVNGATATIPSTAGGTVDLSGTNANLIITGSGSPTTVISGFTGTAAGDTDGITLANVKTANVSSVTYPDANHVTLTLKDGSAVTLNIIGVQSLGYALESDNNGNLVYAVCFLEDTQITVPGGLKSIQDITVGDEVVISRNGVAVTDTITWVGKAHWNVRTRLPDDQAGYPVRIRKDAISEGVPFKDLLVTAEHCLFLDGYFVPARMLVNGRSIFYDKTITSYNYYHIETSEHSIVSADGLLTESYLDTGNRRNFSQGGKVVQLAARTKSWDTDAAAPLTVAQSIVEPIHQNIAARAEAFGYEISTERVLLTDDADIHLRTNTGHVIKPVRKTGNTLLFMITGQIESVRILSNASRPCDVVGPFVDDRRTLGVLVGNVTLYDSQGTIPLVTHLEDSALPGWNNLEAAPMRWTSGDASLPLYRRDPNALGMLAIQIHAAGPYIVESQEPFTLSAIKA</sequence>
<dbReference type="InterPro" id="IPR012332">
    <property type="entry name" value="Autotransporter_pectin_lyase_C"/>
</dbReference>